<reference evidence="1" key="1">
    <citation type="journal article" date="2014" name="Front. Microbiol.">
        <title>High frequency of phylogenetically diverse reductive dehalogenase-homologous genes in deep subseafloor sedimentary metagenomes.</title>
        <authorList>
            <person name="Kawai M."/>
            <person name="Futagami T."/>
            <person name="Toyoda A."/>
            <person name="Takaki Y."/>
            <person name="Nishi S."/>
            <person name="Hori S."/>
            <person name="Arai W."/>
            <person name="Tsubouchi T."/>
            <person name="Morono Y."/>
            <person name="Uchiyama I."/>
            <person name="Ito T."/>
            <person name="Fujiyama A."/>
            <person name="Inagaki F."/>
            <person name="Takami H."/>
        </authorList>
    </citation>
    <scope>NUCLEOTIDE SEQUENCE</scope>
    <source>
        <strain evidence="1">Expedition CK06-06</strain>
    </source>
</reference>
<proteinExistence type="predicted"/>
<protein>
    <submittedName>
        <fullName evidence="1">Uncharacterized protein</fullName>
    </submittedName>
</protein>
<name>X0SV50_9ZZZZ</name>
<dbReference type="EMBL" id="BARS01007608">
    <property type="protein sequence ID" value="GAF67685.1"/>
    <property type="molecule type" value="Genomic_DNA"/>
</dbReference>
<evidence type="ECO:0000313" key="1">
    <source>
        <dbReference type="EMBL" id="GAF67685.1"/>
    </source>
</evidence>
<gene>
    <name evidence="1" type="ORF">S01H1_14614</name>
</gene>
<organism evidence="1">
    <name type="scientific">marine sediment metagenome</name>
    <dbReference type="NCBI Taxonomy" id="412755"/>
    <lineage>
        <taxon>unclassified sequences</taxon>
        <taxon>metagenomes</taxon>
        <taxon>ecological metagenomes</taxon>
    </lineage>
</organism>
<comment type="caution">
    <text evidence="1">The sequence shown here is derived from an EMBL/GenBank/DDBJ whole genome shotgun (WGS) entry which is preliminary data.</text>
</comment>
<sequence>MSGLSFCEYYCPVCGVYRGRTKPRTTLCPDCQRMEHFALRAEVEAEKPANRRDAVEE</sequence>
<dbReference type="AlphaFoldDB" id="X0SV50"/>
<accession>X0SV50</accession>